<accession>A0A516H164</accession>
<dbReference type="Gene3D" id="3.30.1540.10">
    <property type="entry name" value="formyl-coa transferase, domain 3"/>
    <property type="match status" value="1"/>
</dbReference>
<organism evidence="1 2">
    <name type="scientific">Ferrovibrio terrae</name>
    <dbReference type="NCBI Taxonomy" id="2594003"/>
    <lineage>
        <taxon>Bacteria</taxon>
        <taxon>Pseudomonadati</taxon>
        <taxon>Pseudomonadota</taxon>
        <taxon>Alphaproteobacteria</taxon>
        <taxon>Rhodospirillales</taxon>
        <taxon>Rhodospirillaceae</taxon>
        <taxon>Ferrovibrio</taxon>
    </lineage>
</organism>
<dbReference type="EMBL" id="CP041636">
    <property type="protein sequence ID" value="QDO97533.1"/>
    <property type="molecule type" value="Genomic_DNA"/>
</dbReference>
<name>A0A516H164_9PROT</name>
<gene>
    <name evidence="1" type="ORF">FNB15_09750</name>
</gene>
<dbReference type="SUPFAM" id="SSF89796">
    <property type="entry name" value="CoA-transferase family III (CaiB/BaiF)"/>
    <property type="match status" value="1"/>
</dbReference>
<dbReference type="Gene3D" id="3.40.50.10540">
    <property type="entry name" value="Crotonobetainyl-coa:carnitine coa-transferase, domain 1"/>
    <property type="match status" value="1"/>
</dbReference>
<dbReference type="InterPro" id="IPR023606">
    <property type="entry name" value="CoA-Trfase_III_dom_1_sf"/>
</dbReference>
<sequence length="384" mass="40940">MGPLKGLKVIEMAGIGPGPFCAMMLSDMGADVIRIDRADAVGAKGERDPRFEILNRGRPSIALDLKKPQAIELVLKLVKDADVLMEGFRPGVMERLGLGPAECAKVNPKLVYGRITGWGQDGPLAQAAGHDINYIAITGALNAIGRGGEAPVPPLNLVGDFGGGSMYMLFGILCALWERERSGTGQVVDAAIVDGVNSLSSFLFGALARNGWVNERGANVLDGGRPWYDSYQTKDGGYICIGPIEARFYQLFLERVGLAGEGLPDQNDPAGWPLLRERFTALFKTKTRDEWSSLLEGTDACFAPVLSITEAPNHPHNAARGNFTEIDGVTQPVPAPRFSRTKAEIAGPASRAGQKTRVGLAGWGISDTDIQTLLDEKVAVQAAG</sequence>
<dbReference type="GO" id="GO:0016740">
    <property type="term" value="F:transferase activity"/>
    <property type="evidence" value="ECO:0007669"/>
    <property type="project" value="UniProtKB-KW"/>
</dbReference>
<dbReference type="KEGG" id="fer:FNB15_09750"/>
<evidence type="ECO:0000313" key="1">
    <source>
        <dbReference type="EMBL" id="QDO97533.1"/>
    </source>
</evidence>
<proteinExistence type="predicted"/>
<dbReference type="PANTHER" id="PTHR48228:SF5">
    <property type="entry name" value="ALPHA-METHYLACYL-COA RACEMASE"/>
    <property type="match status" value="1"/>
</dbReference>
<dbReference type="InterPro" id="IPR003673">
    <property type="entry name" value="CoA-Trfase_fam_III"/>
</dbReference>
<dbReference type="RefSeq" id="WP_144068514.1">
    <property type="nucleotide sequence ID" value="NZ_CP041636.1"/>
</dbReference>
<dbReference type="OrthoDB" id="9781472at2"/>
<dbReference type="Pfam" id="PF02515">
    <property type="entry name" value="CoA_transf_3"/>
    <property type="match status" value="1"/>
</dbReference>
<protein>
    <submittedName>
        <fullName evidence="1">CoA transferase</fullName>
    </submittedName>
</protein>
<dbReference type="AlphaFoldDB" id="A0A516H164"/>
<dbReference type="PANTHER" id="PTHR48228">
    <property type="entry name" value="SUCCINYL-COA--D-CITRAMALATE COA-TRANSFERASE"/>
    <property type="match status" value="1"/>
</dbReference>
<evidence type="ECO:0000313" key="2">
    <source>
        <dbReference type="Proteomes" id="UP000317496"/>
    </source>
</evidence>
<dbReference type="Proteomes" id="UP000317496">
    <property type="component" value="Chromosome"/>
</dbReference>
<dbReference type="InterPro" id="IPR044855">
    <property type="entry name" value="CoA-Trfase_III_dom3_sf"/>
</dbReference>
<keyword evidence="2" id="KW-1185">Reference proteome</keyword>
<dbReference type="InterPro" id="IPR050509">
    <property type="entry name" value="CoA-transferase_III"/>
</dbReference>
<dbReference type="Gene3D" id="3.30.60.110">
    <property type="match status" value="1"/>
</dbReference>
<keyword evidence="1" id="KW-0808">Transferase</keyword>
<reference evidence="1 2" key="1">
    <citation type="submission" date="2019-07" db="EMBL/GenBank/DDBJ databases">
        <title>Genome sequencing for Ferrovibrio sp. K5.</title>
        <authorList>
            <person name="Park S.-J."/>
        </authorList>
    </citation>
    <scope>NUCLEOTIDE SEQUENCE [LARGE SCALE GENOMIC DNA]</scope>
    <source>
        <strain evidence="1 2">K5</strain>
    </source>
</reference>